<accession>A0A2A7MHN1</accession>
<dbReference type="NCBIfam" id="TIGR01856">
    <property type="entry name" value="hisJ_fam"/>
    <property type="match status" value="1"/>
</dbReference>
<organism evidence="10 11">
    <name type="scientific">Clostridium neonatale</name>
    <dbReference type="NCBI Taxonomy" id="137838"/>
    <lineage>
        <taxon>Bacteria</taxon>
        <taxon>Bacillati</taxon>
        <taxon>Bacillota</taxon>
        <taxon>Clostridia</taxon>
        <taxon>Eubacteriales</taxon>
        <taxon>Clostridiaceae</taxon>
        <taxon>Clostridium</taxon>
    </lineage>
</organism>
<reference evidence="10 11" key="1">
    <citation type="submission" date="2017-10" db="EMBL/GenBank/DDBJ databases">
        <title>Effective Description of Clostridium neonatale sp. nov. linked to necrotizing enterocolitis in neonates and a clarification of species assignable to the genus Clostridium (Prazmowski 1880) emend. Lawson and Rainey 2016.</title>
        <authorList>
            <person name="Bernard K."/>
            <person name="Burdz T."/>
            <person name="Wiebe D."/>
            <person name="Balcewich B."/>
            <person name="Alfa M."/>
            <person name="Bernier A.-M."/>
        </authorList>
    </citation>
    <scope>NUCLEOTIDE SEQUENCE [LARGE SCALE GENOMIC DNA]</scope>
    <source>
        <strain evidence="10 11">LCDC99A005</strain>
    </source>
</reference>
<dbReference type="AlphaFoldDB" id="A0A2A7MHN1"/>
<keyword evidence="6 8" id="KW-0368">Histidine biosynthesis</keyword>
<comment type="similarity">
    <text evidence="2 8">Belongs to the PHP hydrolase family. HisK subfamily.</text>
</comment>
<feature type="domain" description="PHP" evidence="9">
    <location>
        <begin position="6"/>
        <end position="193"/>
    </location>
</feature>
<dbReference type="OrthoDB" id="9775255at2"/>
<evidence type="ECO:0000256" key="2">
    <source>
        <dbReference type="ARBA" id="ARBA00009152"/>
    </source>
</evidence>
<dbReference type="EC" id="3.1.3.15" evidence="3 8"/>
<dbReference type="GO" id="GO:0000105">
    <property type="term" value="P:L-histidine biosynthetic process"/>
    <property type="evidence" value="ECO:0007669"/>
    <property type="project" value="UniProtKB-UniRule"/>
</dbReference>
<protein>
    <recommendedName>
        <fullName evidence="3 8">Histidinol-phosphatase</fullName>
        <shortName evidence="8">HolPase</shortName>
        <ecNumber evidence="3 8">3.1.3.15</ecNumber>
    </recommendedName>
</protein>
<gene>
    <name evidence="10" type="ORF">CQ394_05575</name>
</gene>
<dbReference type="Proteomes" id="UP000220840">
    <property type="component" value="Unassembled WGS sequence"/>
</dbReference>
<proteinExistence type="inferred from homology"/>
<evidence type="ECO:0000256" key="8">
    <source>
        <dbReference type="RuleBase" id="RU366003"/>
    </source>
</evidence>
<dbReference type="InterPro" id="IPR010140">
    <property type="entry name" value="Histidinol_P_phosphatase_HisJ"/>
</dbReference>
<evidence type="ECO:0000259" key="9">
    <source>
        <dbReference type="Pfam" id="PF02811"/>
    </source>
</evidence>
<dbReference type="Pfam" id="PF02811">
    <property type="entry name" value="PHP"/>
    <property type="match status" value="1"/>
</dbReference>
<dbReference type="STRING" id="137838.GCA_001458595_02583"/>
<evidence type="ECO:0000256" key="5">
    <source>
        <dbReference type="ARBA" id="ARBA00022801"/>
    </source>
</evidence>
<dbReference type="PANTHER" id="PTHR21039">
    <property type="entry name" value="HISTIDINOL PHOSPHATASE-RELATED"/>
    <property type="match status" value="1"/>
</dbReference>
<dbReference type="Gene3D" id="3.20.20.140">
    <property type="entry name" value="Metal-dependent hydrolases"/>
    <property type="match status" value="1"/>
</dbReference>
<evidence type="ECO:0000256" key="4">
    <source>
        <dbReference type="ARBA" id="ARBA00022605"/>
    </source>
</evidence>
<dbReference type="GO" id="GO:0004401">
    <property type="term" value="F:histidinol-phosphatase activity"/>
    <property type="evidence" value="ECO:0007669"/>
    <property type="project" value="UniProtKB-UniRule"/>
</dbReference>
<comment type="pathway">
    <text evidence="1 8">Amino-acid biosynthesis; L-histidine biosynthesis; L-histidine from 5-phospho-alpha-D-ribose 1-diphosphate: step 8/9.</text>
</comment>
<keyword evidence="11" id="KW-1185">Reference proteome</keyword>
<dbReference type="InterPro" id="IPR016195">
    <property type="entry name" value="Pol/histidinol_Pase-like"/>
</dbReference>
<dbReference type="EMBL" id="PDCJ01000001">
    <property type="protein sequence ID" value="PEG31196.1"/>
    <property type="molecule type" value="Genomic_DNA"/>
</dbReference>
<keyword evidence="4 8" id="KW-0028">Amino-acid biosynthesis</keyword>
<comment type="catalytic activity">
    <reaction evidence="7 8">
        <text>L-histidinol phosphate + H2O = L-histidinol + phosphate</text>
        <dbReference type="Rhea" id="RHEA:14465"/>
        <dbReference type="ChEBI" id="CHEBI:15377"/>
        <dbReference type="ChEBI" id="CHEBI:43474"/>
        <dbReference type="ChEBI" id="CHEBI:57699"/>
        <dbReference type="ChEBI" id="CHEBI:57980"/>
        <dbReference type="EC" id="3.1.3.15"/>
    </reaction>
</comment>
<name>A0A2A7MHN1_9CLOT</name>
<dbReference type="InterPro" id="IPR004013">
    <property type="entry name" value="PHP_dom"/>
</dbReference>
<evidence type="ECO:0000256" key="6">
    <source>
        <dbReference type="ARBA" id="ARBA00023102"/>
    </source>
</evidence>
<sequence>MKYLSDYHLHSYFSFDGKQSMEEAVIQAIKNNINELCFTEHVSFDPEDKSYKTFKFTDYKNEIERLSSIYSDSIKIKAGIESGEYHLYKEDFDKYYKNNDIDFIIGSVHNVNNKGLRTNLKEYGEQVSYEDYFKEILILSEVGDFDVLGHLDIIQRYAFNYYGIYDLSKYKEYIHEILKTLISRGKGIEINTSGLHNNILFPKLEILKMYKDLNGEIITVGSDAHDSIRVGENISYTYDILKSLDFKYVFTFNKRNKHGILI</sequence>
<dbReference type="GO" id="GO:0005737">
    <property type="term" value="C:cytoplasm"/>
    <property type="evidence" value="ECO:0007669"/>
    <property type="project" value="TreeGrafter"/>
</dbReference>
<evidence type="ECO:0000256" key="7">
    <source>
        <dbReference type="ARBA" id="ARBA00049158"/>
    </source>
</evidence>
<evidence type="ECO:0000313" key="10">
    <source>
        <dbReference type="EMBL" id="PEG31196.1"/>
    </source>
</evidence>
<evidence type="ECO:0000256" key="3">
    <source>
        <dbReference type="ARBA" id="ARBA00013085"/>
    </source>
</evidence>
<dbReference type="SUPFAM" id="SSF89550">
    <property type="entry name" value="PHP domain-like"/>
    <property type="match status" value="1"/>
</dbReference>
<dbReference type="UniPathway" id="UPA00031">
    <property type="reaction ID" value="UER00013"/>
</dbReference>
<dbReference type="RefSeq" id="WP_058295354.1">
    <property type="nucleotide sequence ID" value="NZ_CAMRXB010000058.1"/>
</dbReference>
<keyword evidence="5 8" id="KW-0378">Hydrolase</keyword>
<dbReference type="PANTHER" id="PTHR21039:SF0">
    <property type="entry name" value="HISTIDINOL-PHOSPHATASE"/>
    <property type="match status" value="1"/>
</dbReference>
<evidence type="ECO:0000313" key="11">
    <source>
        <dbReference type="Proteomes" id="UP000220840"/>
    </source>
</evidence>
<evidence type="ECO:0000256" key="1">
    <source>
        <dbReference type="ARBA" id="ARBA00004970"/>
    </source>
</evidence>
<comment type="caution">
    <text evidence="10">The sequence shown here is derived from an EMBL/GenBank/DDBJ whole genome shotgun (WGS) entry which is preliminary data.</text>
</comment>